<reference evidence="3 4" key="1">
    <citation type="journal article" date="2024" name="Nat. Commun.">
        <title>Phylogenomics reveals the evolutionary origins of lichenization in chlorophyte algae.</title>
        <authorList>
            <person name="Puginier C."/>
            <person name="Libourel C."/>
            <person name="Otte J."/>
            <person name="Skaloud P."/>
            <person name="Haon M."/>
            <person name="Grisel S."/>
            <person name="Petersen M."/>
            <person name="Berrin J.G."/>
            <person name="Delaux P.M."/>
            <person name="Dal Grande F."/>
            <person name="Keller J."/>
        </authorList>
    </citation>
    <scope>NUCLEOTIDE SEQUENCE [LARGE SCALE GENOMIC DNA]</scope>
    <source>
        <strain evidence="3 4">SAG 2145</strain>
    </source>
</reference>
<dbReference type="AlphaFoldDB" id="A0AAW1RSY4"/>
<feature type="region of interest" description="Disordered" evidence="1">
    <location>
        <begin position="240"/>
        <end position="267"/>
    </location>
</feature>
<keyword evidence="2" id="KW-1133">Transmembrane helix</keyword>
<comment type="caution">
    <text evidence="3">The sequence shown here is derived from an EMBL/GenBank/DDBJ whole genome shotgun (WGS) entry which is preliminary data.</text>
</comment>
<dbReference type="Proteomes" id="UP001438707">
    <property type="component" value="Unassembled WGS sequence"/>
</dbReference>
<evidence type="ECO:0000256" key="1">
    <source>
        <dbReference type="SAM" id="MobiDB-lite"/>
    </source>
</evidence>
<keyword evidence="2" id="KW-0472">Membrane</keyword>
<feature type="compositionally biased region" description="Low complexity" evidence="1">
    <location>
        <begin position="248"/>
        <end position="267"/>
    </location>
</feature>
<evidence type="ECO:0008006" key="5">
    <source>
        <dbReference type="Google" id="ProtNLM"/>
    </source>
</evidence>
<feature type="transmembrane region" description="Helical" evidence="2">
    <location>
        <begin position="86"/>
        <end position="106"/>
    </location>
</feature>
<accession>A0AAW1RSY4</accession>
<dbReference type="PANTHER" id="PTHR37769:SF1">
    <property type="entry name" value="OS08G0243900 PROTEIN"/>
    <property type="match status" value="1"/>
</dbReference>
<evidence type="ECO:0000313" key="3">
    <source>
        <dbReference type="EMBL" id="KAK9836877.1"/>
    </source>
</evidence>
<dbReference type="PANTHER" id="PTHR37769">
    <property type="entry name" value="OS08G0243900 PROTEIN"/>
    <property type="match status" value="1"/>
</dbReference>
<dbReference type="EMBL" id="JALJOS010000007">
    <property type="protein sequence ID" value="KAK9836877.1"/>
    <property type="molecule type" value="Genomic_DNA"/>
</dbReference>
<organism evidence="3 4">
    <name type="scientific">Apatococcus lobatus</name>
    <dbReference type="NCBI Taxonomy" id="904363"/>
    <lineage>
        <taxon>Eukaryota</taxon>
        <taxon>Viridiplantae</taxon>
        <taxon>Chlorophyta</taxon>
        <taxon>core chlorophytes</taxon>
        <taxon>Trebouxiophyceae</taxon>
        <taxon>Chlorellales</taxon>
        <taxon>Chlorellaceae</taxon>
        <taxon>Apatococcus</taxon>
    </lineage>
</organism>
<name>A0AAW1RSY4_9CHLO</name>
<evidence type="ECO:0000313" key="4">
    <source>
        <dbReference type="Proteomes" id="UP001438707"/>
    </source>
</evidence>
<gene>
    <name evidence="3" type="ORF">WJX74_010189</name>
</gene>
<keyword evidence="4" id="KW-1185">Reference proteome</keyword>
<proteinExistence type="predicted"/>
<protein>
    <recommendedName>
        <fullName evidence="5">MHD domain-containing protein</fullName>
    </recommendedName>
</protein>
<sequence length="688" mass="71553">MSVRPDRVAIVLRAREGSNFLVQTRGLSAKVADDASRSVAGLLSDFALQKGNTSLHKSGNQAPGFTLGDMLVDNGRYRVVYRLVHMVYAMVVAPAAANVFFALQLLEPVTRLLIAASRGVEVTPDKLTKRYSELYLGLATMAAGADANAGRVLAEAETALVAIAPDAVKPKNMAAKLKELSTIPRLRSFGSSAAASREASATAASTTPNSRVLEEETNPLEGISFALPLDAFMPQAVASPDPKYRGGAAVDAAPDRAAASRAAPTATQTLEDMLQAPRPQTGGDGNLAGTGLEALSGVAAGAAGQAQYDGPGSPTSIPVQQLAAPTVLANPPPTSAAPSDDDFFEAFTGSRGMLPPQQSTAVPTGNPMQPSPQQHQQMLQQTRAWTPAVSAEDPEVDTAARVSATTALRGPNAEEVLSIMQGRALQLRETWHASFQGSQLTSAGVTGEVVGTGQVGRSKTTAWFRLLMPADSPRLLPTALRCCEMLKANTEKEPRQRGSFKAVVGRAPSGQAPFLRYRLPAVAHPPPLLLRVILHFGRPQQGQQHAAISFLLQWSVSPALKSPLTGLILDLAADAALGPPQKVAPKAAWSKPAHCLRWQLPAASPGSQGAARVAYLPAASQTSDALAAAGILGGPVVAAAHAAKATLTFLSSEGRSLSGMALASGVDFSHMLPSNGAFRGIVTAQPAR</sequence>
<keyword evidence="2" id="KW-0812">Transmembrane</keyword>
<evidence type="ECO:0000256" key="2">
    <source>
        <dbReference type="SAM" id="Phobius"/>
    </source>
</evidence>